<dbReference type="SUPFAM" id="SSF54897">
    <property type="entry name" value="Protease propeptides/inhibitors"/>
    <property type="match status" value="1"/>
</dbReference>
<protein>
    <submittedName>
        <fullName evidence="7">Protease B inhibitor</fullName>
    </submittedName>
</protein>
<dbReference type="HOGENOM" id="CLU_156026_3_0_1"/>
<dbReference type="Gene3D" id="3.30.70.80">
    <property type="entry name" value="Peptidase S8 propeptide/proteinase inhibitor I9"/>
    <property type="match status" value="1"/>
</dbReference>
<keyword evidence="8" id="KW-1185">Reference proteome</keyword>
<evidence type="ECO:0000256" key="1">
    <source>
        <dbReference type="ARBA" id="ARBA00022690"/>
    </source>
</evidence>
<name>H8WZA1_CANO9</name>
<sequence>MSDDKGYIVTLKDDTSDKEAESIKSKIKDLGGKITNEFSLIKGFSVKLPKIHADALHKEHPKIASVEEDKEVHTQ</sequence>
<dbReference type="KEGG" id="cot:CORT_0B00480"/>
<dbReference type="PANTHER" id="PTHR28288:SF2">
    <property type="entry name" value="PROTEASE B INHIBITOR 2"/>
    <property type="match status" value="1"/>
</dbReference>
<dbReference type="InterPro" id="IPR037045">
    <property type="entry name" value="S8pro/Inhibitor_I9_sf"/>
</dbReference>
<comment type="subunit">
    <text evidence="5">Part of the heterodimeric LMA1 complex together with the thioredoxin II/TRX2. LMA1 binds to the ATPase SEC18.</text>
</comment>
<dbReference type="PANTHER" id="PTHR28288">
    <property type="entry name" value="PROTEASE B INHIBITOR 2"/>
    <property type="match status" value="1"/>
</dbReference>
<proteinExistence type="inferred from homology"/>
<dbReference type="FunFam" id="3.30.70.80:FF:000005">
    <property type="entry name" value="Proteinase inhibitor I2B"/>
    <property type="match status" value="1"/>
</dbReference>
<dbReference type="Proteomes" id="UP000005018">
    <property type="component" value="Chromosome 2"/>
</dbReference>
<dbReference type="GeneID" id="14538117"/>
<dbReference type="GO" id="GO:0042144">
    <property type="term" value="P:vacuole fusion, non-autophagic"/>
    <property type="evidence" value="ECO:0007669"/>
    <property type="project" value="TreeGrafter"/>
</dbReference>
<keyword evidence="2" id="KW-0722">Serine protease inhibitor</keyword>
<evidence type="ECO:0000256" key="3">
    <source>
        <dbReference type="ARBA" id="ARBA00038069"/>
    </source>
</evidence>
<dbReference type="GO" id="GO:0004867">
    <property type="term" value="F:serine-type endopeptidase inhibitor activity"/>
    <property type="evidence" value="ECO:0007669"/>
    <property type="project" value="UniProtKB-KW"/>
</dbReference>
<dbReference type="EMBL" id="HE681720">
    <property type="protein sequence ID" value="CCG21769.1"/>
    <property type="molecule type" value="Genomic_DNA"/>
</dbReference>
<feature type="domain" description="Inhibitor I9" evidence="6">
    <location>
        <begin position="7"/>
        <end position="75"/>
    </location>
</feature>
<dbReference type="AlphaFoldDB" id="H8WZA1"/>
<gene>
    <name evidence="7" type="ORF">CORT_0B00480</name>
</gene>
<evidence type="ECO:0000313" key="7">
    <source>
        <dbReference type="EMBL" id="CCG21769.1"/>
    </source>
</evidence>
<comment type="function">
    <text evidence="4">Cytosolic inhibitor of vacuolar proteinase B (yscB), probably regulating protease B activity during limited proteolysis. PBI2 is a component of the LMA1 complex, which is involved in the facilitation of vesicle fusion such as homotypic vacuole and ER-derived COPII vesicle fusion with the Golgi.</text>
</comment>
<evidence type="ECO:0000256" key="5">
    <source>
        <dbReference type="ARBA" id="ARBA00062658"/>
    </source>
</evidence>
<reference evidence="7 8" key="1">
    <citation type="journal article" date="2012" name="PLoS ONE">
        <title>Sequence and analysis of the genome of the pathogenic yeast Candida orthopsilosis.</title>
        <authorList>
            <person name="Riccombeni A."/>
            <person name="Vidanes G."/>
            <person name="Proux-Wera E."/>
            <person name="Wolfe K.H."/>
            <person name="Butler G."/>
        </authorList>
    </citation>
    <scope>NUCLEOTIDE SEQUENCE [LARGE SCALE GENOMIC DNA]</scope>
    <source>
        <strain evidence="7 8">Co 90-125</strain>
    </source>
</reference>
<dbReference type="InterPro" id="IPR052471">
    <property type="entry name" value="PBI_I9"/>
</dbReference>
<evidence type="ECO:0000313" key="8">
    <source>
        <dbReference type="Proteomes" id="UP000005018"/>
    </source>
</evidence>
<dbReference type="InterPro" id="IPR010259">
    <property type="entry name" value="S8pro/Inhibitor_I9"/>
</dbReference>
<evidence type="ECO:0000256" key="4">
    <source>
        <dbReference type="ARBA" id="ARBA00054668"/>
    </source>
</evidence>
<dbReference type="OrthoDB" id="5518345at2759"/>
<evidence type="ECO:0000256" key="2">
    <source>
        <dbReference type="ARBA" id="ARBA00022900"/>
    </source>
</evidence>
<comment type="similarity">
    <text evidence="3">Belongs to the protease inhibitor I9 family.</text>
</comment>
<keyword evidence="1" id="KW-0646">Protease inhibitor</keyword>
<organism evidence="7 8">
    <name type="scientific">Candida orthopsilosis (strain 90-125)</name>
    <name type="common">Yeast</name>
    <dbReference type="NCBI Taxonomy" id="1136231"/>
    <lineage>
        <taxon>Eukaryota</taxon>
        <taxon>Fungi</taxon>
        <taxon>Dikarya</taxon>
        <taxon>Ascomycota</taxon>
        <taxon>Saccharomycotina</taxon>
        <taxon>Pichiomycetes</taxon>
        <taxon>Debaryomycetaceae</taxon>
        <taxon>Candida/Lodderomyces clade</taxon>
        <taxon>Candida</taxon>
    </lineage>
</organism>
<dbReference type="Pfam" id="PF05922">
    <property type="entry name" value="Inhibitor_I9"/>
    <property type="match status" value="1"/>
</dbReference>
<evidence type="ECO:0000259" key="6">
    <source>
        <dbReference type="Pfam" id="PF05922"/>
    </source>
</evidence>
<dbReference type="eggNOG" id="ENOG502SBW1">
    <property type="taxonomic scope" value="Eukaryota"/>
</dbReference>
<dbReference type="RefSeq" id="XP_003867207.1">
    <property type="nucleotide sequence ID" value="XM_003867159.1"/>
</dbReference>
<accession>H8WZA1</accession>